<reference evidence="1 2" key="1">
    <citation type="submission" date="2019-07" db="EMBL/GenBank/DDBJ databases">
        <title>Cryptosporangium phraense sp. nov., isolated from plant litter.</title>
        <authorList>
            <person name="Suriyachadkun C."/>
        </authorList>
    </citation>
    <scope>NUCLEOTIDE SEQUENCE [LARGE SCALE GENOMIC DNA]</scope>
    <source>
        <strain evidence="1 2">A-T 5661</strain>
    </source>
</reference>
<dbReference type="AlphaFoldDB" id="A0A545B0K9"/>
<sequence length="72" mass="7937">MTLTTVNLSTPDPPGLARFYARLLGWEIASEEPTFVSLRPPDGGVGPAEWQPQEDVRVYLDPAGHPFCLWLG</sequence>
<evidence type="ECO:0000313" key="2">
    <source>
        <dbReference type="Proteomes" id="UP000317982"/>
    </source>
</evidence>
<accession>A0A545B0K9</accession>
<organism evidence="1 2">
    <name type="scientific">Cryptosporangium phraense</name>
    <dbReference type="NCBI Taxonomy" id="2593070"/>
    <lineage>
        <taxon>Bacteria</taxon>
        <taxon>Bacillati</taxon>
        <taxon>Actinomycetota</taxon>
        <taxon>Actinomycetes</taxon>
        <taxon>Cryptosporangiales</taxon>
        <taxon>Cryptosporangiaceae</taxon>
        <taxon>Cryptosporangium</taxon>
    </lineage>
</organism>
<name>A0A545B0K9_9ACTN</name>
<dbReference type="Proteomes" id="UP000317982">
    <property type="component" value="Unassembled WGS sequence"/>
</dbReference>
<evidence type="ECO:0008006" key="3">
    <source>
        <dbReference type="Google" id="ProtNLM"/>
    </source>
</evidence>
<proteinExistence type="predicted"/>
<dbReference type="SUPFAM" id="SSF54593">
    <property type="entry name" value="Glyoxalase/Bleomycin resistance protein/Dihydroxybiphenyl dioxygenase"/>
    <property type="match status" value="1"/>
</dbReference>
<dbReference type="PANTHER" id="PTHR35908:SF1">
    <property type="entry name" value="CONSERVED PROTEIN"/>
    <property type="match status" value="1"/>
</dbReference>
<dbReference type="Gene3D" id="3.10.180.10">
    <property type="entry name" value="2,3-Dihydroxybiphenyl 1,2-Dioxygenase, domain 1"/>
    <property type="match status" value="1"/>
</dbReference>
<dbReference type="InParanoid" id="A0A545B0K9"/>
<dbReference type="PANTHER" id="PTHR35908">
    <property type="entry name" value="HYPOTHETICAL FUSION PROTEIN"/>
    <property type="match status" value="1"/>
</dbReference>
<evidence type="ECO:0000313" key="1">
    <source>
        <dbReference type="EMBL" id="TQS47122.1"/>
    </source>
</evidence>
<gene>
    <name evidence="1" type="ORF">FL583_00960</name>
</gene>
<dbReference type="InterPro" id="IPR029068">
    <property type="entry name" value="Glyas_Bleomycin-R_OHBP_Dase"/>
</dbReference>
<protein>
    <recommendedName>
        <fullName evidence="3">VOC family protein</fullName>
    </recommendedName>
</protein>
<dbReference type="OrthoDB" id="1645442at2"/>
<keyword evidence="2" id="KW-1185">Reference proteome</keyword>
<comment type="caution">
    <text evidence="1">The sequence shown here is derived from an EMBL/GenBank/DDBJ whole genome shotgun (WGS) entry which is preliminary data.</text>
</comment>
<dbReference type="EMBL" id="VIRS01000001">
    <property type="protein sequence ID" value="TQS47122.1"/>
    <property type="molecule type" value="Genomic_DNA"/>
</dbReference>